<name>A0A820K407_9BILA</name>
<dbReference type="PANTHER" id="PTHR10877">
    <property type="entry name" value="POLYCYSTIN FAMILY MEMBER"/>
    <property type="match status" value="1"/>
</dbReference>
<feature type="non-terminal residue" evidence="2">
    <location>
        <position position="1"/>
    </location>
</feature>
<dbReference type="PANTHER" id="PTHR10877:SF183">
    <property type="entry name" value="AT14535P-RELATED"/>
    <property type="match status" value="1"/>
</dbReference>
<keyword evidence="1" id="KW-0472">Membrane</keyword>
<feature type="transmembrane region" description="Helical" evidence="1">
    <location>
        <begin position="20"/>
        <end position="40"/>
    </location>
</feature>
<comment type="caution">
    <text evidence="2">The sequence shown here is derived from an EMBL/GenBank/DDBJ whole genome shotgun (WGS) entry which is preliminary data.</text>
</comment>
<gene>
    <name evidence="2" type="ORF">KXQ929_LOCUS47347</name>
</gene>
<reference evidence="2" key="1">
    <citation type="submission" date="2021-02" db="EMBL/GenBank/DDBJ databases">
        <authorList>
            <person name="Nowell W R."/>
        </authorList>
    </citation>
    <scope>NUCLEOTIDE SEQUENCE</scope>
</reference>
<protein>
    <submittedName>
        <fullName evidence="2">Uncharacterized protein</fullName>
    </submittedName>
</protein>
<proteinExistence type="predicted"/>
<evidence type="ECO:0000313" key="3">
    <source>
        <dbReference type="Proteomes" id="UP000663868"/>
    </source>
</evidence>
<evidence type="ECO:0000256" key="1">
    <source>
        <dbReference type="SAM" id="Phobius"/>
    </source>
</evidence>
<evidence type="ECO:0000313" key="2">
    <source>
        <dbReference type="EMBL" id="CAF4334248.1"/>
    </source>
</evidence>
<dbReference type="GO" id="GO:0005262">
    <property type="term" value="F:calcium channel activity"/>
    <property type="evidence" value="ECO:0007669"/>
    <property type="project" value="TreeGrafter"/>
</dbReference>
<dbReference type="InterPro" id="IPR051223">
    <property type="entry name" value="Polycystin"/>
</dbReference>
<dbReference type="AlphaFoldDB" id="A0A820K407"/>
<accession>A0A820K407</accession>
<feature type="transmembrane region" description="Helical" evidence="1">
    <location>
        <begin position="217"/>
        <end position="236"/>
    </location>
</feature>
<dbReference type="GO" id="GO:0016020">
    <property type="term" value="C:membrane"/>
    <property type="evidence" value="ECO:0007669"/>
    <property type="project" value="TreeGrafter"/>
</dbReference>
<dbReference type="GO" id="GO:0050982">
    <property type="term" value="P:detection of mechanical stimulus"/>
    <property type="evidence" value="ECO:0007669"/>
    <property type="project" value="TreeGrafter"/>
</dbReference>
<keyword evidence="1" id="KW-1133">Transmembrane helix</keyword>
<organism evidence="2 3">
    <name type="scientific">Adineta steineri</name>
    <dbReference type="NCBI Taxonomy" id="433720"/>
    <lineage>
        <taxon>Eukaryota</taxon>
        <taxon>Metazoa</taxon>
        <taxon>Spiralia</taxon>
        <taxon>Gnathifera</taxon>
        <taxon>Rotifera</taxon>
        <taxon>Eurotatoria</taxon>
        <taxon>Bdelloidea</taxon>
        <taxon>Adinetida</taxon>
        <taxon>Adinetidae</taxon>
        <taxon>Adineta</taxon>
    </lineage>
</organism>
<feature type="transmembrane region" description="Helical" evidence="1">
    <location>
        <begin position="123"/>
        <end position="146"/>
    </location>
</feature>
<dbReference type="EMBL" id="CAJOBB010016969">
    <property type="protein sequence ID" value="CAF4334248.1"/>
    <property type="molecule type" value="Genomic_DNA"/>
</dbReference>
<sequence>KTNSVSLSFDSFSINPQQIIIGIIVEVFALIPSLLLVQLFRRLRSRRQQLSPLRHALHSIKPHLEIKKENKQKLGRTFPWWYIFIAYGLCILLVGVSIIFIIARGIEFGDEKTQKWLISILSGFFSSIFLTQPLKIISLAIFFAFFCHKSNDDKEANEYLDDDDDQFDLNDNEEYLHSIKVNSLFLYRSPIRANRLNKGEIIFARDQRLKEVYMWSILREIFIYSCFLSLLCIVTYSNHHPNAPLQVNHLRNYFLNSDYTQ</sequence>
<feature type="non-terminal residue" evidence="2">
    <location>
        <position position="261"/>
    </location>
</feature>
<keyword evidence="1" id="KW-0812">Transmembrane</keyword>
<dbReference type="Proteomes" id="UP000663868">
    <property type="component" value="Unassembled WGS sequence"/>
</dbReference>
<feature type="transmembrane region" description="Helical" evidence="1">
    <location>
        <begin position="80"/>
        <end position="103"/>
    </location>
</feature>